<feature type="transmembrane region" description="Helical" evidence="1">
    <location>
        <begin position="505"/>
        <end position="527"/>
    </location>
</feature>
<dbReference type="PANTHER" id="PTHR31061:SF24">
    <property type="entry name" value="LD22376P"/>
    <property type="match status" value="1"/>
</dbReference>
<accession>A0A9P0HND3</accession>
<dbReference type="OrthoDB" id="2149840at2759"/>
<keyword evidence="1" id="KW-0472">Membrane</keyword>
<feature type="transmembrane region" description="Helical" evidence="1">
    <location>
        <begin position="576"/>
        <end position="593"/>
    </location>
</feature>
<feature type="transmembrane region" description="Helical" evidence="1">
    <location>
        <begin position="474"/>
        <end position="493"/>
    </location>
</feature>
<feature type="transmembrane region" description="Helical" evidence="1">
    <location>
        <begin position="441"/>
        <end position="462"/>
    </location>
</feature>
<evidence type="ECO:0000256" key="1">
    <source>
        <dbReference type="SAM" id="Phobius"/>
    </source>
</evidence>
<sequence length="602" mass="67713">MYFELVFYCVIFFLVFVPWSLHMGDNQNFCGNKLLLYDEACLHIKIDSPVPLKLYMQSTECYQCDAIPLPDLKKPVVVSTTYPTFLQLVKENENLSFNDSIFHFGQHGHYNVTLSDGIDIVEDVTPEDAYAPLKIELFALFVIIIMCSINAFAASSSSRFSRYIDVRGLFQTGYFRELQNDLGSPSETSSEPTGLISSAENIRNNAQNSRNYSRVQSLDAFRGLTIVLMLFVNYGGGKYKYFQHAVWNGLTIADVVFPWFAFIMGMSLLLSISALYRNTNSRSAVLLKVFLRSLVLIILGVILNSVNHDDIYTLRFPGVLQRLGLSYFIVGSIEVLFLRAHLADLEVGRTALMQVSGVFQWMVSLLIIGVHSCITFLLHVPGCPPGYLGPGGLHKHSSFENCTGGAAGYIDRFIFKEQHIYSRPSSKKIYHNEQRFDPEGLLGTLTTALTVFLGVHAIRLYVVCRSPKKLMVQWIVIAIITGVVAGLLCQWSQEEGVIPINKNLWSLSFSLATASLAFIAISILYFIIDYKKLWSGSPFKEVGKNAILIYLGSSIFKETVPWHWTPVDLTTHTESLIMDTWGTILWIMIAVVFSKNNIYLAI</sequence>
<feature type="transmembrane region" description="Helical" evidence="1">
    <location>
        <begin position="358"/>
        <end position="380"/>
    </location>
</feature>
<keyword evidence="3" id="KW-1185">Reference proteome</keyword>
<keyword evidence="1" id="KW-0812">Transmembrane</keyword>
<dbReference type="AlphaFoldDB" id="A0A9P0HND3"/>
<feature type="transmembrane region" description="Helical" evidence="1">
    <location>
        <begin position="547"/>
        <end position="564"/>
    </location>
</feature>
<protein>
    <recommendedName>
        <fullName evidence="4">Heparan-alpha-glucosaminide N-acetyltransferase</fullName>
    </recommendedName>
</protein>
<dbReference type="PANTHER" id="PTHR31061">
    <property type="entry name" value="LD22376P"/>
    <property type="match status" value="1"/>
</dbReference>
<dbReference type="Proteomes" id="UP001152798">
    <property type="component" value="Chromosome 6"/>
</dbReference>
<feature type="transmembrane region" description="Helical" evidence="1">
    <location>
        <begin position="135"/>
        <end position="153"/>
    </location>
</feature>
<dbReference type="EMBL" id="OV725082">
    <property type="protein sequence ID" value="CAH1405928.1"/>
    <property type="molecule type" value="Genomic_DNA"/>
</dbReference>
<keyword evidence="1" id="KW-1133">Transmembrane helix</keyword>
<feature type="transmembrane region" description="Helical" evidence="1">
    <location>
        <begin position="256"/>
        <end position="277"/>
    </location>
</feature>
<feature type="transmembrane region" description="Helical" evidence="1">
    <location>
        <begin position="289"/>
        <end position="307"/>
    </location>
</feature>
<feature type="transmembrane region" description="Helical" evidence="1">
    <location>
        <begin position="220"/>
        <end position="236"/>
    </location>
</feature>
<feature type="transmembrane region" description="Helical" evidence="1">
    <location>
        <begin position="319"/>
        <end position="338"/>
    </location>
</feature>
<evidence type="ECO:0000313" key="3">
    <source>
        <dbReference type="Proteomes" id="UP001152798"/>
    </source>
</evidence>
<organism evidence="2 3">
    <name type="scientific">Nezara viridula</name>
    <name type="common">Southern green stink bug</name>
    <name type="synonym">Cimex viridulus</name>
    <dbReference type="NCBI Taxonomy" id="85310"/>
    <lineage>
        <taxon>Eukaryota</taxon>
        <taxon>Metazoa</taxon>
        <taxon>Ecdysozoa</taxon>
        <taxon>Arthropoda</taxon>
        <taxon>Hexapoda</taxon>
        <taxon>Insecta</taxon>
        <taxon>Pterygota</taxon>
        <taxon>Neoptera</taxon>
        <taxon>Paraneoptera</taxon>
        <taxon>Hemiptera</taxon>
        <taxon>Heteroptera</taxon>
        <taxon>Panheteroptera</taxon>
        <taxon>Pentatomomorpha</taxon>
        <taxon>Pentatomoidea</taxon>
        <taxon>Pentatomidae</taxon>
        <taxon>Pentatominae</taxon>
        <taxon>Nezara</taxon>
    </lineage>
</organism>
<feature type="transmembrane region" description="Helical" evidence="1">
    <location>
        <begin position="5"/>
        <end position="21"/>
    </location>
</feature>
<name>A0A9P0HND3_NEZVI</name>
<evidence type="ECO:0008006" key="4">
    <source>
        <dbReference type="Google" id="ProtNLM"/>
    </source>
</evidence>
<gene>
    <name evidence="2" type="ORF">NEZAVI_LOCUS13985</name>
</gene>
<evidence type="ECO:0000313" key="2">
    <source>
        <dbReference type="EMBL" id="CAH1405928.1"/>
    </source>
</evidence>
<reference evidence="2" key="1">
    <citation type="submission" date="2022-01" db="EMBL/GenBank/DDBJ databases">
        <authorList>
            <person name="King R."/>
        </authorList>
    </citation>
    <scope>NUCLEOTIDE SEQUENCE</scope>
</reference>
<proteinExistence type="predicted"/>